<gene>
    <name evidence="8" type="ORF">FHW37_1077</name>
</gene>
<proteinExistence type="inferred from homology"/>
<feature type="domain" description="Core-binding (CB)" evidence="7">
    <location>
        <begin position="64"/>
        <end position="173"/>
    </location>
</feature>
<evidence type="ECO:0000256" key="5">
    <source>
        <dbReference type="PROSITE-ProRule" id="PRU01248"/>
    </source>
</evidence>
<keyword evidence="3 5" id="KW-0238">DNA-binding</keyword>
<evidence type="ECO:0000256" key="2">
    <source>
        <dbReference type="ARBA" id="ARBA00022908"/>
    </source>
</evidence>
<reference evidence="8 9" key="1">
    <citation type="submission" date="2019-06" db="EMBL/GenBank/DDBJ databases">
        <title>Sorghum-associated microbial communities from plants grown in Nebraska, USA.</title>
        <authorList>
            <person name="Schachtman D."/>
        </authorList>
    </citation>
    <scope>NUCLEOTIDE SEQUENCE [LARGE SCALE GENOMIC DNA]</scope>
    <source>
        <strain evidence="8 9">1225</strain>
    </source>
</reference>
<keyword evidence="9" id="KW-1185">Reference proteome</keyword>
<dbReference type="PANTHER" id="PTHR30349">
    <property type="entry name" value="PHAGE INTEGRASE-RELATED"/>
    <property type="match status" value="1"/>
</dbReference>
<dbReference type="EMBL" id="VIWP01000007">
    <property type="protein sequence ID" value="TWF49641.1"/>
    <property type="molecule type" value="Genomic_DNA"/>
</dbReference>
<evidence type="ECO:0000256" key="4">
    <source>
        <dbReference type="ARBA" id="ARBA00023172"/>
    </source>
</evidence>
<evidence type="ECO:0000313" key="8">
    <source>
        <dbReference type="EMBL" id="TWF49641.1"/>
    </source>
</evidence>
<dbReference type="GO" id="GO:0003677">
    <property type="term" value="F:DNA binding"/>
    <property type="evidence" value="ECO:0007669"/>
    <property type="project" value="UniProtKB-UniRule"/>
</dbReference>
<keyword evidence="2" id="KW-0229">DNA integration</keyword>
<dbReference type="RefSeq" id="WP_145640827.1">
    <property type="nucleotide sequence ID" value="NZ_VIWP01000007.1"/>
</dbReference>
<evidence type="ECO:0000259" key="6">
    <source>
        <dbReference type="PROSITE" id="PS51898"/>
    </source>
</evidence>
<evidence type="ECO:0000256" key="3">
    <source>
        <dbReference type="ARBA" id="ARBA00023125"/>
    </source>
</evidence>
<dbReference type="InterPro" id="IPR010998">
    <property type="entry name" value="Integrase_recombinase_N"/>
</dbReference>
<dbReference type="AlphaFoldDB" id="A0A561QH25"/>
<dbReference type="PROSITE" id="PS51900">
    <property type="entry name" value="CB"/>
    <property type="match status" value="1"/>
</dbReference>
<dbReference type="InterPro" id="IPR013762">
    <property type="entry name" value="Integrase-like_cat_sf"/>
</dbReference>
<dbReference type="GO" id="GO:0006310">
    <property type="term" value="P:DNA recombination"/>
    <property type="evidence" value="ECO:0007669"/>
    <property type="project" value="UniProtKB-KW"/>
</dbReference>
<accession>A0A561QH25</accession>
<name>A0A561QH25_9HYPH</name>
<dbReference type="Gene3D" id="1.10.150.130">
    <property type="match status" value="1"/>
</dbReference>
<comment type="similarity">
    <text evidence="1">Belongs to the 'phage' integrase family.</text>
</comment>
<dbReference type="InterPro" id="IPR002104">
    <property type="entry name" value="Integrase_catalytic"/>
</dbReference>
<organism evidence="8 9">
    <name type="scientific">Neorhizobium alkalisoli</name>
    <dbReference type="NCBI Taxonomy" id="528178"/>
    <lineage>
        <taxon>Bacteria</taxon>
        <taxon>Pseudomonadati</taxon>
        <taxon>Pseudomonadota</taxon>
        <taxon>Alphaproteobacteria</taxon>
        <taxon>Hyphomicrobiales</taxon>
        <taxon>Rhizobiaceae</taxon>
        <taxon>Rhizobium/Agrobacterium group</taxon>
        <taxon>Neorhizobium</taxon>
    </lineage>
</organism>
<dbReference type="CDD" id="cd01189">
    <property type="entry name" value="INT_ICEBs1_C_like"/>
    <property type="match status" value="1"/>
</dbReference>
<dbReference type="OrthoDB" id="9785687at2"/>
<sequence length="394" mass="44195">MAKIKKRSWANASGKHEAWQLDFTDRFGKRHREQFSLKRDAETRLGELQGTTRAGTYRALADKSDVAAACKAFCEYMTERADRKEKVTETYLRTTRQHCENYIDPLNEYVLRRPGIVRKDTINFKGGIGSIKLSDLTAARVIKFRDDMRKHGAGIVTTRRVLGTLSRILKHAVESDMATMNVAKGIRVIGTRDEDSERVTPPAKADLAALLKAAQPDFKIRIQFAAATGLRASEQWALKWSRVDLQAGKVTVDSRVDAFGNIDVTKSSAGMRTVPIGKAIVEQLAAWRDRSKQKENDGFVFPDSRGGFTRHTNYMKRNWTPLFIAADVEPIGWHALRHYAVSTWIEAGLQPKAVQTLAGHASYAITMNRYGHLFPSDDHQSAFDKIAATLAKTE</sequence>
<dbReference type="PANTHER" id="PTHR30349:SF64">
    <property type="entry name" value="PROPHAGE INTEGRASE INTD-RELATED"/>
    <property type="match status" value="1"/>
</dbReference>
<comment type="caution">
    <text evidence="8">The sequence shown here is derived from an EMBL/GenBank/DDBJ whole genome shotgun (WGS) entry which is preliminary data.</text>
</comment>
<protein>
    <submittedName>
        <fullName evidence="8">Site-specific recombinase XerD</fullName>
    </submittedName>
</protein>
<evidence type="ECO:0000256" key="1">
    <source>
        <dbReference type="ARBA" id="ARBA00008857"/>
    </source>
</evidence>
<dbReference type="Proteomes" id="UP000320653">
    <property type="component" value="Unassembled WGS sequence"/>
</dbReference>
<dbReference type="Pfam" id="PF00589">
    <property type="entry name" value="Phage_integrase"/>
    <property type="match status" value="1"/>
</dbReference>
<dbReference type="PROSITE" id="PS51898">
    <property type="entry name" value="TYR_RECOMBINASE"/>
    <property type="match status" value="1"/>
</dbReference>
<keyword evidence="4" id="KW-0233">DNA recombination</keyword>
<dbReference type="SUPFAM" id="SSF56349">
    <property type="entry name" value="DNA breaking-rejoining enzymes"/>
    <property type="match status" value="1"/>
</dbReference>
<dbReference type="InterPro" id="IPR011010">
    <property type="entry name" value="DNA_brk_join_enz"/>
</dbReference>
<dbReference type="InterPro" id="IPR044068">
    <property type="entry name" value="CB"/>
</dbReference>
<dbReference type="GO" id="GO:0015074">
    <property type="term" value="P:DNA integration"/>
    <property type="evidence" value="ECO:0007669"/>
    <property type="project" value="UniProtKB-KW"/>
</dbReference>
<dbReference type="InterPro" id="IPR050090">
    <property type="entry name" value="Tyrosine_recombinase_XerCD"/>
</dbReference>
<evidence type="ECO:0000313" key="9">
    <source>
        <dbReference type="Proteomes" id="UP000320653"/>
    </source>
</evidence>
<dbReference type="Gene3D" id="1.10.443.10">
    <property type="entry name" value="Intergrase catalytic core"/>
    <property type="match status" value="1"/>
</dbReference>
<feature type="domain" description="Tyr recombinase" evidence="6">
    <location>
        <begin position="194"/>
        <end position="385"/>
    </location>
</feature>
<evidence type="ECO:0000259" key="7">
    <source>
        <dbReference type="PROSITE" id="PS51900"/>
    </source>
</evidence>